<keyword evidence="4" id="KW-0175">Coiled coil</keyword>
<gene>
    <name evidence="6" type="ORF">P7K49_004934</name>
</gene>
<evidence type="ECO:0000256" key="4">
    <source>
        <dbReference type="ARBA" id="ARBA00023054"/>
    </source>
</evidence>
<dbReference type="EMBL" id="JASSZA010000002">
    <property type="protein sequence ID" value="KAK2118047.1"/>
    <property type="molecule type" value="Genomic_DNA"/>
</dbReference>
<organism evidence="6 7">
    <name type="scientific">Saguinus oedipus</name>
    <name type="common">Cotton-top tamarin</name>
    <name type="synonym">Oedipomidas oedipus</name>
    <dbReference type="NCBI Taxonomy" id="9490"/>
    <lineage>
        <taxon>Eukaryota</taxon>
        <taxon>Metazoa</taxon>
        <taxon>Chordata</taxon>
        <taxon>Craniata</taxon>
        <taxon>Vertebrata</taxon>
        <taxon>Euteleostomi</taxon>
        <taxon>Mammalia</taxon>
        <taxon>Eutheria</taxon>
        <taxon>Euarchontoglires</taxon>
        <taxon>Primates</taxon>
        <taxon>Haplorrhini</taxon>
        <taxon>Platyrrhini</taxon>
        <taxon>Cebidae</taxon>
        <taxon>Callitrichinae</taxon>
        <taxon>Saguinus</taxon>
    </lineage>
</organism>
<reference evidence="6 7" key="1">
    <citation type="submission" date="2023-05" db="EMBL/GenBank/DDBJ databases">
        <title>B98-5 Cell Line De Novo Hybrid Assembly: An Optical Mapping Approach.</title>
        <authorList>
            <person name="Kananen K."/>
            <person name="Auerbach J.A."/>
            <person name="Kautto E."/>
            <person name="Blachly J.S."/>
        </authorList>
    </citation>
    <scope>NUCLEOTIDE SEQUENCE [LARGE SCALE GENOMIC DNA]</scope>
    <source>
        <strain evidence="6">B95-8</strain>
        <tissue evidence="6">Cell line</tissue>
    </source>
</reference>
<keyword evidence="7" id="KW-1185">Reference proteome</keyword>
<evidence type="ECO:0000256" key="3">
    <source>
        <dbReference type="ARBA" id="ARBA00022754"/>
    </source>
</evidence>
<evidence type="ECO:0000313" key="7">
    <source>
        <dbReference type="Proteomes" id="UP001266305"/>
    </source>
</evidence>
<dbReference type="Gene3D" id="1.20.5.1160">
    <property type="entry name" value="Vasodilator-stimulated phosphoprotein"/>
    <property type="match status" value="1"/>
</dbReference>
<evidence type="ECO:0000259" key="5">
    <source>
        <dbReference type="PROSITE" id="PS51842"/>
    </source>
</evidence>
<feature type="domain" description="IF rod" evidence="5">
    <location>
        <begin position="1"/>
        <end position="130"/>
    </location>
</feature>
<dbReference type="InterPro" id="IPR039008">
    <property type="entry name" value="IF_rod_dom"/>
</dbReference>
<keyword evidence="3" id="KW-0403">Intermediate filament</keyword>
<dbReference type="InterPro" id="IPR002957">
    <property type="entry name" value="Keratin_I"/>
</dbReference>
<keyword evidence="1" id="KW-0597">Phosphoprotein</keyword>
<protein>
    <recommendedName>
        <fullName evidence="5">IF rod domain-containing protein</fullName>
    </recommendedName>
</protein>
<evidence type="ECO:0000256" key="2">
    <source>
        <dbReference type="ARBA" id="ARBA00022744"/>
    </source>
</evidence>
<dbReference type="PROSITE" id="PS51842">
    <property type="entry name" value="IF_ROD_2"/>
    <property type="match status" value="1"/>
</dbReference>
<keyword evidence="2" id="KW-0416">Keratin</keyword>
<evidence type="ECO:0000313" key="6">
    <source>
        <dbReference type="EMBL" id="KAK2118047.1"/>
    </source>
</evidence>
<dbReference type="Pfam" id="PF00038">
    <property type="entry name" value="Filament"/>
    <property type="match status" value="1"/>
</dbReference>
<name>A0ABQ9W8V6_SAGOE</name>
<accession>A0ABQ9W8V6</accession>
<proteinExistence type="predicted"/>
<dbReference type="PANTHER" id="PTHR23239">
    <property type="entry name" value="INTERMEDIATE FILAMENT"/>
    <property type="match status" value="1"/>
</dbReference>
<dbReference type="Proteomes" id="UP001266305">
    <property type="component" value="Unassembled WGS sequence"/>
</dbReference>
<dbReference type="PANTHER" id="PTHR23239:SF349">
    <property type="entry name" value="KERATIN, TYPE I CYTOSKELETAL 18"/>
    <property type="match status" value="1"/>
</dbReference>
<sequence>MARLLSSLASVYAVAGGSGSWISVSHSTSFRGSWRSGGRNKEPENWRLESKIWEHLEKTEPQIRDWGHYFKTIEDLRTQIFAYTVDNARIVLKIDNVHLGLAAGDFRVKYETELAMRQSVESDIWARHDH</sequence>
<comment type="caution">
    <text evidence="6">The sequence shown here is derived from an EMBL/GenBank/DDBJ whole genome shotgun (WGS) entry which is preliminary data.</text>
</comment>
<evidence type="ECO:0000256" key="1">
    <source>
        <dbReference type="ARBA" id="ARBA00022553"/>
    </source>
</evidence>